<dbReference type="Proteomes" id="UP000298030">
    <property type="component" value="Unassembled WGS sequence"/>
</dbReference>
<comment type="caution">
    <text evidence="3">The sequence shown here is derived from an EMBL/GenBank/DDBJ whole genome shotgun (WGS) entry which is preliminary data.</text>
</comment>
<reference evidence="3 4" key="1">
    <citation type="journal article" date="2019" name="Nat. Ecol. Evol.">
        <title>Megaphylogeny resolves global patterns of mushroom evolution.</title>
        <authorList>
            <person name="Varga T."/>
            <person name="Krizsan K."/>
            <person name="Foldi C."/>
            <person name="Dima B."/>
            <person name="Sanchez-Garcia M."/>
            <person name="Sanchez-Ramirez S."/>
            <person name="Szollosi G.J."/>
            <person name="Szarkandi J.G."/>
            <person name="Papp V."/>
            <person name="Albert L."/>
            <person name="Andreopoulos W."/>
            <person name="Angelini C."/>
            <person name="Antonin V."/>
            <person name="Barry K.W."/>
            <person name="Bougher N.L."/>
            <person name="Buchanan P."/>
            <person name="Buyck B."/>
            <person name="Bense V."/>
            <person name="Catcheside P."/>
            <person name="Chovatia M."/>
            <person name="Cooper J."/>
            <person name="Damon W."/>
            <person name="Desjardin D."/>
            <person name="Finy P."/>
            <person name="Geml J."/>
            <person name="Haridas S."/>
            <person name="Hughes K."/>
            <person name="Justo A."/>
            <person name="Karasinski D."/>
            <person name="Kautmanova I."/>
            <person name="Kiss B."/>
            <person name="Kocsube S."/>
            <person name="Kotiranta H."/>
            <person name="LaButti K.M."/>
            <person name="Lechner B.E."/>
            <person name="Liimatainen K."/>
            <person name="Lipzen A."/>
            <person name="Lukacs Z."/>
            <person name="Mihaltcheva S."/>
            <person name="Morgado L.N."/>
            <person name="Niskanen T."/>
            <person name="Noordeloos M.E."/>
            <person name="Ohm R.A."/>
            <person name="Ortiz-Santana B."/>
            <person name="Ovrebo C."/>
            <person name="Racz N."/>
            <person name="Riley R."/>
            <person name="Savchenko A."/>
            <person name="Shiryaev A."/>
            <person name="Soop K."/>
            <person name="Spirin V."/>
            <person name="Szebenyi C."/>
            <person name="Tomsovsky M."/>
            <person name="Tulloss R.E."/>
            <person name="Uehling J."/>
            <person name="Grigoriev I.V."/>
            <person name="Vagvolgyi C."/>
            <person name="Papp T."/>
            <person name="Martin F.M."/>
            <person name="Miettinen O."/>
            <person name="Hibbett D.S."/>
            <person name="Nagy L.G."/>
        </authorList>
    </citation>
    <scope>NUCLEOTIDE SEQUENCE [LARGE SCALE GENOMIC DNA]</scope>
    <source>
        <strain evidence="3 4">FP101781</strain>
    </source>
</reference>
<dbReference type="Pfam" id="PF25156">
    <property type="entry name" value="PNGase_A_C"/>
    <property type="match status" value="1"/>
</dbReference>
<protein>
    <recommendedName>
        <fullName evidence="2">Peptide N-acetyl-beta-D-glucosaminyl asparaginase amidase A N-terminal domain-containing protein</fullName>
    </recommendedName>
</protein>
<organism evidence="3 4">
    <name type="scientific">Coprinellus micaceus</name>
    <name type="common">Glistening ink-cap mushroom</name>
    <name type="synonym">Coprinus micaceus</name>
    <dbReference type="NCBI Taxonomy" id="71717"/>
    <lineage>
        <taxon>Eukaryota</taxon>
        <taxon>Fungi</taxon>
        <taxon>Dikarya</taxon>
        <taxon>Basidiomycota</taxon>
        <taxon>Agaricomycotina</taxon>
        <taxon>Agaricomycetes</taxon>
        <taxon>Agaricomycetidae</taxon>
        <taxon>Agaricales</taxon>
        <taxon>Agaricineae</taxon>
        <taxon>Psathyrellaceae</taxon>
        <taxon>Coprinellus</taxon>
    </lineage>
</organism>
<evidence type="ECO:0000256" key="1">
    <source>
        <dbReference type="SAM" id="SignalP"/>
    </source>
</evidence>
<dbReference type="PANTHER" id="PTHR31104">
    <property type="entry name" value="PEPTIDE-N4-(N-ACETYL-BETA-GLUCOSAMINYL)ASPARAGINE AMIDASE A PROTEIN"/>
    <property type="match status" value="1"/>
</dbReference>
<evidence type="ECO:0000259" key="2">
    <source>
        <dbReference type="Pfam" id="PF12222"/>
    </source>
</evidence>
<dbReference type="STRING" id="71717.A0A4Y7TBK6"/>
<feature type="signal peptide" evidence="1">
    <location>
        <begin position="1"/>
        <end position="27"/>
    </location>
</feature>
<evidence type="ECO:0000313" key="4">
    <source>
        <dbReference type="Proteomes" id="UP000298030"/>
    </source>
</evidence>
<dbReference type="InterPro" id="IPR021102">
    <property type="entry name" value="PNGase_A"/>
</dbReference>
<feature type="domain" description="Peptide N-acetyl-beta-D-glucosaminyl asparaginase amidase A N-terminal" evidence="2">
    <location>
        <begin position="40"/>
        <end position="362"/>
    </location>
</feature>
<evidence type="ECO:0000313" key="3">
    <source>
        <dbReference type="EMBL" id="TEB31308.1"/>
    </source>
</evidence>
<dbReference type="EMBL" id="QPFP01000019">
    <property type="protein sequence ID" value="TEB31308.1"/>
    <property type="molecule type" value="Genomic_DNA"/>
</dbReference>
<sequence>MAGQVSLGRTLIAALTLLYLNAWSATAAVLRNFQVAQPPIVPQDAKQCTIKILQRDFAWSYGLAEVVPYVPPTDCGAPGSWAAITLNLTVTSNGTQYDRLAHFALGDVEIWRTSTPEPTRGEGIIWTYIKDVTRYTPLFAKNGTFIFQLDNIIQEGLDGVYSTVVYATYYASSQKNPSAKTSDLIVPLSTFAKDNGVHGSVPPAFTTNVTLPQNTVKVFAELYASGNSQEEFWYFNAANEIIPDLPPDTTYGQGPFREVRLLVDGHLAGAVYPYISIYTGGFVPSVWRPIPSYGALDLPTYFVDLTPFAPLLADGKAHQITIDVSSAEDDHQVLQNWWVSGLLQVFTDPESDKTTRGKITRYSAEPYAKTDLISNIDENGDVRVDLSASRDLRIEATVISGSGKVNLVEWRQKLNYKNRQLYLDGAMKQIVQQSAKGNVTSRHNGVPVIVDKFSFPITVNYTILSADGRSWKTDFDHSYDRDLLPNPFTLRSEIKTRQIASGYYTRSTPYNFGNGTNNNTFDYRDYAGNTYRRKVNAAYNNITLDIIEGSLASATPASRVGGASPFTDQTSVEWVLNTVVRLPGRTGTL</sequence>
<name>A0A4Y7TBK6_COPMI</name>
<dbReference type="Pfam" id="PF12222">
    <property type="entry name" value="PNGaseA"/>
    <property type="match status" value="1"/>
</dbReference>
<gene>
    <name evidence="3" type="ORF">FA13DRAFT_1629312</name>
</gene>
<dbReference type="AlphaFoldDB" id="A0A4Y7TBK6"/>
<keyword evidence="1" id="KW-0732">Signal</keyword>
<dbReference type="OrthoDB" id="1612078at2759"/>
<feature type="chain" id="PRO_5021327709" description="Peptide N-acetyl-beta-D-glucosaminyl asparaginase amidase A N-terminal domain-containing protein" evidence="1">
    <location>
        <begin position="28"/>
        <end position="589"/>
    </location>
</feature>
<keyword evidence="4" id="KW-1185">Reference proteome</keyword>
<accession>A0A4Y7TBK6</accession>
<dbReference type="InterPro" id="IPR056948">
    <property type="entry name" value="PNGaseA_N"/>
</dbReference>
<proteinExistence type="predicted"/>